<dbReference type="InterPro" id="IPR017896">
    <property type="entry name" value="4Fe4S_Fe-S-bd"/>
</dbReference>
<dbReference type="OrthoDB" id="42878at2157"/>
<keyword evidence="4" id="KW-0249">Electron transport</keyword>
<dbReference type="HOGENOM" id="CLU_023081_6_0_2"/>
<dbReference type="Proteomes" id="UP000005867">
    <property type="component" value="Chromosome"/>
</dbReference>
<dbReference type="Gene3D" id="1.10.1060.10">
    <property type="entry name" value="Alpha-helical ferredoxin"/>
    <property type="match status" value="1"/>
</dbReference>
<keyword evidence="6" id="KW-0411">Iron-sulfur</keyword>
<reference evidence="8 9" key="1">
    <citation type="journal article" date="2012" name="J. Bacteriol.">
        <title>Complete genome sequence of strain 1860, a crenarchaeon of the genus pyrobaculum able to grow with various electron acceptors.</title>
        <authorList>
            <person name="Mardanov A.V."/>
            <person name="Gumerov V.M."/>
            <person name="Slobodkina G.B."/>
            <person name="Beletsky A.V."/>
            <person name="Bonch-Osmolovskaya E.A."/>
            <person name="Ravin N.V."/>
            <person name="Skryabin K.G."/>
        </authorList>
    </citation>
    <scope>NUCLEOTIDE SEQUENCE [LARGE SCALE GENOMIC DNA]</scope>
    <source>
        <strain evidence="8 9">1860</strain>
    </source>
</reference>
<dbReference type="STRING" id="1104324.P186_1827"/>
<gene>
    <name evidence="8" type="ORF">P186_1827</name>
</gene>
<dbReference type="eggNOG" id="arCOG00333">
    <property type="taxonomic scope" value="Archaea"/>
</dbReference>
<dbReference type="PANTHER" id="PTHR43551">
    <property type="entry name" value="FUMARATE REDUCTASE IRON-SULFUR SUBUNIT"/>
    <property type="match status" value="1"/>
</dbReference>
<evidence type="ECO:0000256" key="2">
    <source>
        <dbReference type="ARBA" id="ARBA00022485"/>
    </source>
</evidence>
<dbReference type="GO" id="GO:0046872">
    <property type="term" value="F:metal ion binding"/>
    <property type="evidence" value="ECO:0007669"/>
    <property type="project" value="UniProtKB-KW"/>
</dbReference>
<dbReference type="RefSeq" id="WP_014289059.1">
    <property type="nucleotide sequence ID" value="NC_016645.1"/>
</dbReference>
<dbReference type="GO" id="GO:0016491">
    <property type="term" value="F:oxidoreductase activity"/>
    <property type="evidence" value="ECO:0007669"/>
    <property type="project" value="UniProtKB-ARBA"/>
</dbReference>
<organism evidence="8 9">
    <name type="scientific">Pyrobaculum ferrireducens</name>
    <dbReference type="NCBI Taxonomy" id="1104324"/>
    <lineage>
        <taxon>Archaea</taxon>
        <taxon>Thermoproteota</taxon>
        <taxon>Thermoprotei</taxon>
        <taxon>Thermoproteales</taxon>
        <taxon>Thermoproteaceae</taxon>
        <taxon>Pyrobaculum</taxon>
    </lineage>
</organism>
<dbReference type="KEGG" id="pyr:P186_1827"/>
<name>G7VH63_9CREN</name>
<evidence type="ECO:0000259" key="7">
    <source>
        <dbReference type="PROSITE" id="PS51379"/>
    </source>
</evidence>
<keyword evidence="1" id="KW-0813">Transport</keyword>
<dbReference type="InterPro" id="IPR017900">
    <property type="entry name" value="4Fe4S_Fe_S_CS"/>
</dbReference>
<accession>G7VH63</accession>
<dbReference type="PROSITE" id="PS00198">
    <property type="entry name" value="4FE4S_FER_1"/>
    <property type="match status" value="2"/>
</dbReference>
<feature type="domain" description="4Fe-4S ferredoxin-type" evidence="7">
    <location>
        <begin position="132"/>
        <end position="161"/>
    </location>
</feature>
<dbReference type="SUPFAM" id="SSF46548">
    <property type="entry name" value="alpha-helical ferredoxin"/>
    <property type="match status" value="1"/>
</dbReference>
<sequence length="494" mass="55572">MTVAEAQHGHEAPVFKLGDTSNIKPFKAKPEQVKVLHERVGLTLPDNPLEHIHKRVREAVKQNRNVKMAVEVCVHCGVCLDNCPTYVRTRDIFNSPVGRAELLRAVLKADSPSGKIFGRLVGAEKLTEEHLEKIYTYYYQCLECRKCAYACPFGIDQADITRLVRDVMYEAGVVSKYIATVIDAVERTGTNLGMKPLAVIKSITFAGGEIKDEKKVEVEYYIYRDDQGKMLKYRGDQLVGEVTKESGDWPEALLIPPSADFFTNIETLKGYMLFLHLMGVKFAFSTEMAELANFGLFASERHMKFIGQKAVNAALRLGVKYVIAGECGHGWRAFKNYTGPELEKHGIKTMHIFHLVIDAIKNGRLKLNPDANGDVVYTFQDSCNYARGGDLTEEPRFIIRHVVKKYVESPNNREKTWCCGGGGGLLTDELLPLRIQYAKNWYEDALKAGANHVVRACAICKAQLSHTIPHLNKEYKKEITYSGLMDLVYRAIVV</sequence>
<keyword evidence="5" id="KW-0408">Iron</keyword>
<keyword evidence="2" id="KW-0004">4Fe-4S</keyword>
<dbReference type="GeneID" id="11596323"/>
<dbReference type="PANTHER" id="PTHR43551:SF1">
    <property type="entry name" value="HETERODISULFIDE REDUCTASE"/>
    <property type="match status" value="1"/>
</dbReference>
<dbReference type="Pfam" id="PF13183">
    <property type="entry name" value="Fer4_8"/>
    <property type="match status" value="1"/>
</dbReference>
<keyword evidence="3" id="KW-0479">Metal-binding</keyword>
<dbReference type="InterPro" id="IPR004017">
    <property type="entry name" value="Cys_rich_dom"/>
</dbReference>
<evidence type="ECO:0000256" key="1">
    <source>
        <dbReference type="ARBA" id="ARBA00022448"/>
    </source>
</evidence>
<dbReference type="EMBL" id="CP003098">
    <property type="protein sequence ID" value="AET33234.1"/>
    <property type="molecule type" value="Genomic_DNA"/>
</dbReference>
<feature type="domain" description="4Fe-4S ferredoxin-type" evidence="7">
    <location>
        <begin position="64"/>
        <end position="93"/>
    </location>
</feature>
<dbReference type="InterPro" id="IPR009051">
    <property type="entry name" value="Helical_ferredxn"/>
</dbReference>
<dbReference type="GO" id="GO:0051539">
    <property type="term" value="F:4 iron, 4 sulfur cluster binding"/>
    <property type="evidence" value="ECO:0007669"/>
    <property type="project" value="UniProtKB-KW"/>
</dbReference>
<protein>
    <submittedName>
        <fullName evidence="8">Iron-sulfur binding reductase, degenerate</fullName>
    </submittedName>
</protein>
<dbReference type="PROSITE" id="PS51379">
    <property type="entry name" value="4FE4S_FER_2"/>
    <property type="match status" value="2"/>
</dbReference>
<dbReference type="AlphaFoldDB" id="G7VH63"/>
<evidence type="ECO:0000256" key="6">
    <source>
        <dbReference type="ARBA" id="ARBA00023014"/>
    </source>
</evidence>
<evidence type="ECO:0000256" key="4">
    <source>
        <dbReference type="ARBA" id="ARBA00022982"/>
    </source>
</evidence>
<proteinExistence type="predicted"/>
<evidence type="ECO:0000256" key="5">
    <source>
        <dbReference type="ARBA" id="ARBA00023004"/>
    </source>
</evidence>
<evidence type="ECO:0000256" key="3">
    <source>
        <dbReference type="ARBA" id="ARBA00022723"/>
    </source>
</evidence>
<evidence type="ECO:0000313" key="9">
    <source>
        <dbReference type="Proteomes" id="UP000005867"/>
    </source>
</evidence>
<dbReference type="BioCyc" id="PSP1104324:GJSN-1790-MONOMER"/>
<dbReference type="Pfam" id="PF02754">
    <property type="entry name" value="CCG"/>
    <property type="match status" value="1"/>
</dbReference>
<keyword evidence="9" id="KW-1185">Reference proteome</keyword>
<evidence type="ECO:0000313" key="8">
    <source>
        <dbReference type="EMBL" id="AET33234.1"/>
    </source>
</evidence>